<dbReference type="GO" id="GO:0019288">
    <property type="term" value="P:isopentenyl diphosphate biosynthetic process, methylerythritol 4-phosphate pathway"/>
    <property type="evidence" value="ECO:0007669"/>
    <property type="project" value="TreeGrafter"/>
</dbReference>
<keyword evidence="4 11" id="KW-0808">Transferase</keyword>
<dbReference type="PANTHER" id="PTHR43322">
    <property type="entry name" value="1-D-DEOXYXYLULOSE 5-PHOSPHATE SYNTHASE-RELATED"/>
    <property type="match status" value="1"/>
</dbReference>
<evidence type="ECO:0000256" key="3">
    <source>
        <dbReference type="ARBA" id="ARBA00011738"/>
    </source>
</evidence>
<reference evidence="14" key="1">
    <citation type="submission" date="2016-11" db="EMBL/GenBank/DDBJ databases">
        <authorList>
            <person name="Varghese N."/>
            <person name="Submissions S."/>
        </authorList>
    </citation>
    <scope>NUCLEOTIDE SEQUENCE [LARGE SCALE GENOMIC DNA]</scope>
    <source>
        <strain evidence="14">DSM 3071</strain>
    </source>
</reference>
<dbReference type="GO" id="GO:0000287">
    <property type="term" value="F:magnesium ion binding"/>
    <property type="evidence" value="ECO:0007669"/>
    <property type="project" value="UniProtKB-UniRule"/>
</dbReference>
<dbReference type="Gene3D" id="3.40.50.970">
    <property type="match status" value="2"/>
</dbReference>
<dbReference type="InterPro" id="IPR005477">
    <property type="entry name" value="Dxylulose-5-P_synthase"/>
</dbReference>
<dbReference type="Pfam" id="PF02779">
    <property type="entry name" value="Transket_pyr"/>
    <property type="match status" value="1"/>
</dbReference>
<evidence type="ECO:0000313" key="14">
    <source>
        <dbReference type="Proteomes" id="UP000184278"/>
    </source>
</evidence>
<dbReference type="UniPathway" id="UPA00064">
    <property type="reaction ID" value="UER00091"/>
</dbReference>
<sequence length="624" mass="68914">MDKIILDKINNTGDVKKIPENELPLLSQEIRDFLVEKLSVTGGHLASNLGTVELTLALHRSLDLPKDKIVWDVGHQCYTHKILTGRKNDFDNLRKFGGISGFPKKSESDTDCFDTGHSSNSISAGLGMVKARDLKGEDYTVVSVIGDGALTGGMAYEALNNAAKLETNFIIILNDNNMSISESIGGMSKYLGHIRTMDGYLNLKADVYKQLSGQTRVIEKIRHVKNNFKQFFVPGMLFENLGITYLGPIDGHNEALLEHEIQEAKKVKKAVIIHVLTKKGRGYEPAEKHPSRFHGAEPFNIENGIPAHHRKVAAYQDIFSTVMWKLGERDPRVCAITAAMADGTGLKRFRNKFPDRFFDVGISEEHAVTFAAGLAEGGMRPVFAVYSTFLQRAYDQIIEDVCLQNLPVILAIDRAGLVGSDGETHQGIFDLSYLSSMPNMHILAPKNKWELSDMLKFAVNFDGPIAIRYPRGEAYAGLVDWRAPIEMGKAEPIFEEGGVLLLAVGSMVKTAVMVREILTAEGIPCSLTNARFVKPIDEEYILSVADKHPLIVTMEENVLSGGFGEKVRSLLGNNRINTRIMNVGIPDQFVTHGSPETLMSMLGIDEKSIAQKIKAELNAMEGNR</sequence>
<comment type="subunit">
    <text evidence="3 11">Homodimer.</text>
</comment>
<feature type="binding site" evidence="11">
    <location>
        <begin position="116"/>
        <end position="118"/>
    </location>
    <ligand>
        <name>thiamine diphosphate</name>
        <dbReference type="ChEBI" id="CHEBI:58937"/>
    </ligand>
</feature>
<dbReference type="GO" id="GO:0008661">
    <property type="term" value="F:1-deoxy-D-xylulose-5-phosphate synthase activity"/>
    <property type="evidence" value="ECO:0007669"/>
    <property type="project" value="UniProtKB-UniRule"/>
</dbReference>
<dbReference type="PANTHER" id="PTHR43322:SF5">
    <property type="entry name" value="1-DEOXY-D-XYLULOSE-5-PHOSPHATE SYNTHASE, CHLOROPLASTIC"/>
    <property type="match status" value="1"/>
</dbReference>
<name>A0A1M6CFD0_BUTFI</name>
<dbReference type="InterPro" id="IPR033248">
    <property type="entry name" value="Transketolase_C"/>
</dbReference>
<evidence type="ECO:0000313" key="13">
    <source>
        <dbReference type="EMBL" id="SHI59729.1"/>
    </source>
</evidence>
<dbReference type="HAMAP" id="MF_00315">
    <property type="entry name" value="DXP_synth"/>
    <property type="match status" value="1"/>
</dbReference>
<dbReference type="InterPro" id="IPR009014">
    <property type="entry name" value="Transketo_C/PFOR_II"/>
</dbReference>
<comment type="pathway">
    <text evidence="1 11">Metabolic intermediate biosynthesis; 1-deoxy-D-xylulose 5-phosphate biosynthesis; 1-deoxy-D-xylulose 5-phosphate from D-glyceraldehyde 3-phosphate and pyruvate: step 1/1.</text>
</comment>
<dbReference type="FunFam" id="3.40.50.920:FF:000002">
    <property type="entry name" value="1-deoxy-D-xylulose-5-phosphate synthase"/>
    <property type="match status" value="1"/>
</dbReference>
<feature type="binding site" evidence="11">
    <location>
        <position position="147"/>
    </location>
    <ligand>
        <name>Mg(2+)</name>
        <dbReference type="ChEBI" id="CHEBI:18420"/>
    </ligand>
</feature>
<dbReference type="CDD" id="cd07033">
    <property type="entry name" value="TPP_PYR_DXS_TK_like"/>
    <property type="match status" value="1"/>
</dbReference>
<dbReference type="InterPro" id="IPR020826">
    <property type="entry name" value="Transketolase_BS"/>
</dbReference>
<evidence type="ECO:0000259" key="12">
    <source>
        <dbReference type="SMART" id="SM00861"/>
    </source>
</evidence>
<comment type="similarity">
    <text evidence="2 11">Belongs to the transketolase family. DXPS subfamily.</text>
</comment>
<protein>
    <recommendedName>
        <fullName evidence="11">1-deoxy-D-xylulose-5-phosphate synthase</fullName>
        <ecNumber evidence="11">2.2.1.7</ecNumber>
    </recommendedName>
    <alternativeName>
        <fullName evidence="11">1-deoxyxylulose-5-phosphate synthase</fullName>
        <shortName evidence="11">DXP synthase</shortName>
        <shortName evidence="11">DXPS</shortName>
    </alternativeName>
</protein>
<evidence type="ECO:0000256" key="7">
    <source>
        <dbReference type="ARBA" id="ARBA00022977"/>
    </source>
</evidence>
<keyword evidence="5 11" id="KW-0479">Metal-binding</keyword>
<dbReference type="GO" id="GO:0016114">
    <property type="term" value="P:terpenoid biosynthetic process"/>
    <property type="evidence" value="ECO:0007669"/>
    <property type="project" value="UniProtKB-UniRule"/>
</dbReference>
<comment type="catalytic activity">
    <reaction evidence="11">
        <text>D-glyceraldehyde 3-phosphate + pyruvate + H(+) = 1-deoxy-D-xylulose 5-phosphate + CO2</text>
        <dbReference type="Rhea" id="RHEA:12605"/>
        <dbReference type="ChEBI" id="CHEBI:15361"/>
        <dbReference type="ChEBI" id="CHEBI:15378"/>
        <dbReference type="ChEBI" id="CHEBI:16526"/>
        <dbReference type="ChEBI" id="CHEBI:57792"/>
        <dbReference type="ChEBI" id="CHEBI:59776"/>
        <dbReference type="EC" id="2.2.1.7"/>
    </reaction>
</comment>
<dbReference type="Gene3D" id="3.40.50.920">
    <property type="match status" value="1"/>
</dbReference>
<dbReference type="SUPFAM" id="SSF52518">
    <property type="entry name" value="Thiamin diphosphate-binding fold (THDP-binding)"/>
    <property type="match status" value="2"/>
</dbReference>
<evidence type="ECO:0000256" key="2">
    <source>
        <dbReference type="ARBA" id="ARBA00011081"/>
    </source>
</evidence>
<dbReference type="PROSITE" id="PS00802">
    <property type="entry name" value="TRANSKETOLASE_2"/>
    <property type="match status" value="1"/>
</dbReference>
<dbReference type="PROSITE" id="PS00801">
    <property type="entry name" value="TRANSKETOLASE_1"/>
    <property type="match status" value="1"/>
</dbReference>
<dbReference type="AlphaFoldDB" id="A0A1M6CFD0"/>
<evidence type="ECO:0000256" key="8">
    <source>
        <dbReference type="ARBA" id="ARBA00023052"/>
    </source>
</evidence>
<dbReference type="InterPro" id="IPR029061">
    <property type="entry name" value="THDP-binding"/>
</dbReference>
<dbReference type="Proteomes" id="UP000184278">
    <property type="component" value="Unassembled WGS sequence"/>
</dbReference>
<dbReference type="Pfam" id="PF13292">
    <property type="entry name" value="DXP_synthase_N"/>
    <property type="match status" value="1"/>
</dbReference>
<dbReference type="InterPro" id="IPR049557">
    <property type="entry name" value="Transketolase_CS"/>
</dbReference>
<organism evidence="13 14">
    <name type="scientific">Butyrivibrio fibrisolvens DSM 3071</name>
    <dbReference type="NCBI Taxonomy" id="1121131"/>
    <lineage>
        <taxon>Bacteria</taxon>
        <taxon>Bacillati</taxon>
        <taxon>Bacillota</taxon>
        <taxon>Clostridia</taxon>
        <taxon>Lachnospirales</taxon>
        <taxon>Lachnospiraceae</taxon>
        <taxon>Butyrivibrio</taxon>
    </lineage>
</organism>
<accession>A0A1M6CFD0</accession>
<dbReference type="SUPFAM" id="SSF52922">
    <property type="entry name" value="TK C-terminal domain-like"/>
    <property type="match status" value="1"/>
</dbReference>
<evidence type="ECO:0000256" key="11">
    <source>
        <dbReference type="HAMAP-Rule" id="MF_00315"/>
    </source>
</evidence>
<keyword evidence="9 11" id="KW-0414">Isoprene biosynthesis</keyword>
<feature type="binding site" evidence="11">
    <location>
        <position position="283"/>
    </location>
    <ligand>
        <name>thiamine diphosphate</name>
        <dbReference type="ChEBI" id="CHEBI:58937"/>
    </ligand>
</feature>
<dbReference type="Pfam" id="PF02780">
    <property type="entry name" value="Transketolase_C"/>
    <property type="match status" value="1"/>
</dbReference>
<keyword evidence="14" id="KW-1185">Reference proteome</keyword>
<dbReference type="SMART" id="SM00861">
    <property type="entry name" value="Transket_pyr"/>
    <property type="match status" value="1"/>
</dbReference>
<dbReference type="GO" id="GO:0009228">
    <property type="term" value="P:thiamine biosynthetic process"/>
    <property type="evidence" value="ECO:0007669"/>
    <property type="project" value="UniProtKB-UniRule"/>
</dbReference>
<keyword evidence="7 11" id="KW-0784">Thiamine biosynthesis</keyword>
<dbReference type="EMBL" id="FQXK01000034">
    <property type="protein sequence ID" value="SHI59729.1"/>
    <property type="molecule type" value="Genomic_DNA"/>
</dbReference>
<proteinExistence type="inferred from homology"/>
<evidence type="ECO:0000256" key="9">
    <source>
        <dbReference type="ARBA" id="ARBA00023229"/>
    </source>
</evidence>
<evidence type="ECO:0000256" key="10">
    <source>
        <dbReference type="ARBA" id="ARBA00055605"/>
    </source>
</evidence>
<keyword evidence="6 11" id="KW-0460">Magnesium</keyword>
<dbReference type="FunFam" id="3.40.50.970:FF:000005">
    <property type="entry name" value="1-deoxy-D-xylulose-5-phosphate synthase"/>
    <property type="match status" value="1"/>
</dbReference>
<dbReference type="NCBIfam" id="TIGR00204">
    <property type="entry name" value="dxs"/>
    <property type="match status" value="1"/>
</dbReference>
<keyword evidence="8 11" id="KW-0786">Thiamine pyrophosphate</keyword>
<comment type="cofactor">
    <cofactor evidence="11">
        <name>Mg(2+)</name>
        <dbReference type="ChEBI" id="CHEBI:18420"/>
    </cofactor>
    <text evidence="11">Binds 1 Mg(2+) ion per subunit.</text>
</comment>
<dbReference type="InterPro" id="IPR005475">
    <property type="entry name" value="Transketolase-like_Pyr-bd"/>
</dbReference>
<feature type="binding site" evidence="11">
    <location>
        <begin position="148"/>
        <end position="149"/>
    </location>
    <ligand>
        <name>thiamine diphosphate</name>
        <dbReference type="ChEBI" id="CHEBI:58937"/>
    </ligand>
</feature>
<feature type="binding site" evidence="11">
    <location>
        <position position="176"/>
    </location>
    <ligand>
        <name>thiamine diphosphate</name>
        <dbReference type="ChEBI" id="CHEBI:58937"/>
    </ligand>
</feature>
<dbReference type="NCBIfam" id="NF003933">
    <property type="entry name" value="PRK05444.2-2"/>
    <property type="match status" value="1"/>
</dbReference>
<comment type="function">
    <text evidence="10 11">Catalyzes the acyloin condensation reaction between C atoms 2 and 3 of pyruvate and glyceraldehyde 3-phosphate to yield 1-deoxy-D-xylulose-5-phosphate (DXP).</text>
</comment>
<feature type="binding site" evidence="11">
    <location>
        <position position="75"/>
    </location>
    <ligand>
        <name>thiamine diphosphate</name>
        <dbReference type="ChEBI" id="CHEBI:58937"/>
    </ligand>
</feature>
<evidence type="ECO:0000256" key="4">
    <source>
        <dbReference type="ARBA" id="ARBA00022679"/>
    </source>
</evidence>
<comment type="cofactor">
    <cofactor evidence="11">
        <name>thiamine diphosphate</name>
        <dbReference type="ChEBI" id="CHEBI:58937"/>
    </cofactor>
    <text evidence="11">Binds 1 thiamine pyrophosphate per subunit.</text>
</comment>
<dbReference type="CDD" id="cd02007">
    <property type="entry name" value="TPP_DXS"/>
    <property type="match status" value="1"/>
</dbReference>
<evidence type="ECO:0000256" key="6">
    <source>
        <dbReference type="ARBA" id="ARBA00022842"/>
    </source>
</evidence>
<evidence type="ECO:0000256" key="5">
    <source>
        <dbReference type="ARBA" id="ARBA00022723"/>
    </source>
</evidence>
<dbReference type="GO" id="GO:0030976">
    <property type="term" value="F:thiamine pyrophosphate binding"/>
    <property type="evidence" value="ECO:0007669"/>
    <property type="project" value="UniProtKB-UniRule"/>
</dbReference>
<feature type="binding site" evidence="11">
    <location>
        <position position="364"/>
    </location>
    <ligand>
        <name>thiamine diphosphate</name>
        <dbReference type="ChEBI" id="CHEBI:58937"/>
    </ligand>
</feature>
<dbReference type="STRING" id="1121131.SAMN02745229_03335"/>
<feature type="domain" description="Transketolase-like pyrimidine-binding" evidence="12">
    <location>
        <begin position="313"/>
        <end position="477"/>
    </location>
</feature>
<dbReference type="EC" id="2.2.1.7" evidence="11"/>
<dbReference type="GO" id="GO:0005829">
    <property type="term" value="C:cytosol"/>
    <property type="evidence" value="ECO:0007669"/>
    <property type="project" value="TreeGrafter"/>
</dbReference>
<evidence type="ECO:0000256" key="1">
    <source>
        <dbReference type="ARBA" id="ARBA00004980"/>
    </source>
</evidence>
<feature type="binding site" evidence="11">
    <location>
        <position position="176"/>
    </location>
    <ligand>
        <name>Mg(2+)</name>
        <dbReference type="ChEBI" id="CHEBI:18420"/>
    </ligand>
</feature>
<gene>
    <name evidence="11" type="primary">dxs</name>
    <name evidence="13" type="ORF">SAMN02745229_03335</name>
</gene>